<organism evidence="1 2">
    <name type="scientific">Trifolium medium</name>
    <dbReference type="NCBI Taxonomy" id="97028"/>
    <lineage>
        <taxon>Eukaryota</taxon>
        <taxon>Viridiplantae</taxon>
        <taxon>Streptophyta</taxon>
        <taxon>Embryophyta</taxon>
        <taxon>Tracheophyta</taxon>
        <taxon>Spermatophyta</taxon>
        <taxon>Magnoliopsida</taxon>
        <taxon>eudicotyledons</taxon>
        <taxon>Gunneridae</taxon>
        <taxon>Pentapetalae</taxon>
        <taxon>rosids</taxon>
        <taxon>fabids</taxon>
        <taxon>Fabales</taxon>
        <taxon>Fabaceae</taxon>
        <taxon>Papilionoideae</taxon>
        <taxon>50 kb inversion clade</taxon>
        <taxon>NPAAA clade</taxon>
        <taxon>Hologalegina</taxon>
        <taxon>IRL clade</taxon>
        <taxon>Trifolieae</taxon>
        <taxon>Trifolium</taxon>
    </lineage>
</organism>
<dbReference type="AlphaFoldDB" id="A0A392SIZ9"/>
<dbReference type="Proteomes" id="UP000265520">
    <property type="component" value="Unassembled WGS sequence"/>
</dbReference>
<accession>A0A392SIZ9</accession>
<evidence type="ECO:0000313" key="2">
    <source>
        <dbReference type="Proteomes" id="UP000265520"/>
    </source>
</evidence>
<dbReference type="EMBL" id="LXQA010378707">
    <property type="protein sequence ID" value="MCI47900.1"/>
    <property type="molecule type" value="Genomic_DNA"/>
</dbReference>
<sequence length="67" mass="7437">MIPNFDAKIVGSNIVHASFTSGDFHDVVELWNFGWRLVSDMGLIGLVKRGLLGDETELEVLETYNGL</sequence>
<name>A0A392SIZ9_9FABA</name>
<proteinExistence type="predicted"/>
<keyword evidence="2" id="KW-1185">Reference proteome</keyword>
<evidence type="ECO:0000313" key="1">
    <source>
        <dbReference type="EMBL" id="MCI47900.1"/>
    </source>
</evidence>
<protein>
    <submittedName>
        <fullName evidence="1">Uncharacterized protein</fullName>
    </submittedName>
</protein>
<reference evidence="1 2" key="1">
    <citation type="journal article" date="2018" name="Front. Plant Sci.">
        <title>Red Clover (Trifolium pratense) and Zigzag Clover (T. medium) - A Picture of Genomic Similarities and Differences.</title>
        <authorList>
            <person name="Dluhosova J."/>
            <person name="Istvanek J."/>
            <person name="Nedelnik J."/>
            <person name="Repkova J."/>
        </authorList>
    </citation>
    <scope>NUCLEOTIDE SEQUENCE [LARGE SCALE GENOMIC DNA]</scope>
    <source>
        <strain evidence="2">cv. 10/8</strain>
        <tissue evidence="1">Leaf</tissue>
    </source>
</reference>
<comment type="caution">
    <text evidence="1">The sequence shown here is derived from an EMBL/GenBank/DDBJ whole genome shotgun (WGS) entry which is preliminary data.</text>
</comment>
<feature type="non-terminal residue" evidence="1">
    <location>
        <position position="67"/>
    </location>
</feature>